<accession>A0ABY7GBN1</accession>
<dbReference type="PANTHER" id="PTHR24024:SF18">
    <property type="entry name" value="SHORT-CHAIN COLLAGEN C4-LIKE"/>
    <property type="match status" value="1"/>
</dbReference>
<protein>
    <recommendedName>
        <fullName evidence="5">Short-chain collagen C4-like</fullName>
    </recommendedName>
</protein>
<dbReference type="Proteomes" id="UP001164746">
    <property type="component" value="Chromosome 17"/>
</dbReference>
<evidence type="ECO:0000313" key="3">
    <source>
        <dbReference type="EMBL" id="WAR30376.1"/>
    </source>
</evidence>
<keyword evidence="1" id="KW-0175">Coiled coil</keyword>
<evidence type="ECO:0000313" key="4">
    <source>
        <dbReference type="Proteomes" id="UP001164746"/>
    </source>
</evidence>
<organism evidence="3 4">
    <name type="scientific">Mya arenaria</name>
    <name type="common">Soft-shell clam</name>
    <dbReference type="NCBI Taxonomy" id="6604"/>
    <lineage>
        <taxon>Eukaryota</taxon>
        <taxon>Metazoa</taxon>
        <taxon>Spiralia</taxon>
        <taxon>Lophotrochozoa</taxon>
        <taxon>Mollusca</taxon>
        <taxon>Bivalvia</taxon>
        <taxon>Autobranchia</taxon>
        <taxon>Heteroconchia</taxon>
        <taxon>Euheterodonta</taxon>
        <taxon>Imparidentia</taxon>
        <taxon>Neoheterodontei</taxon>
        <taxon>Myida</taxon>
        <taxon>Myoidea</taxon>
        <taxon>Myidae</taxon>
        <taxon>Mya</taxon>
    </lineage>
</organism>
<keyword evidence="2" id="KW-0732">Signal</keyword>
<dbReference type="EMBL" id="CP111028">
    <property type="protein sequence ID" value="WAR30376.1"/>
    <property type="molecule type" value="Genomic_DNA"/>
</dbReference>
<gene>
    <name evidence="3" type="ORF">MAR_032918</name>
</gene>
<evidence type="ECO:0008006" key="5">
    <source>
        <dbReference type="Google" id="ProtNLM"/>
    </source>
</evidence>
<name>A0ABY7GBN1_MYAAR</name>
<sequence length="263" mass="29078">MTLVTLVLFCVIICLTLAEQGRFKRVLLHGDGDLVAAVQLLTTQVNQQSADITNLKQKNLELESKITQMQSTFDQHLADISSHQTGGRRCVRQMGTNSYAGGNQFSEYGAADFLCLTSEPLWGMYDDAEHSPSAKVYGTEYQFSEQQYANGGAQFFGKNLFDHDAPCAVCHTSRPATVMIPGRNQCYPGWTKEYAGYLVAGLSGTSHKSPTNYVCLDSGAEYEASDYRDDNGKLMYLVEAMCGSLRCPPYVQYREITCVVCSK</sequence>
<dbReference type="PANTHER" id="PTHR24024">
    <property type="entry name" value="PULMONARY SURFACTANT-ASSOCIATED PROTEIN A"/>
    <property type="match status" value="1"/>
</dbReference>
<feature type="chain" id="PRO_5045150847" description="Short-chain collagen C4-like" evidence="2">
    <location>
        <begin position="19"/>
        <end position="263"/>
    </location>
</feature>
<dbReference type="InterPro" id="IPR051077">
    <property type="entry name" value="Ca-dependent_lectin"/>
</dbReference>
<evidence type="ECO:0000256" key="1">
    <source>
        <dbReference type="SAM" id="Coils"/>
    </source>
</evidence>
<feature type="coiled-coil region" evidence="1">
    <location>
        <begin position="38"/>
        <end position="72"/>
    </location>
</feature>
<feature type="signal peptide" evidence="2">
    <location>
        <begin position="1"/>
        <end position="18"/>
    </location>
</feature>
<reference evidence="3" key="1">
    <citation type="submission" date="2022-11" db="EMBL/GenBank/DDBJ databases">
        <title>Centuries of genome instability and evolution in soft-shell clam transmissible cancer (bioRxiv).</title>
        <authorList>
            <person name="Hart S.F.M."/>
            <person name="Yonemitsu M.A."/>
            <person name="Giersch R.M."/>
            <person name="Beal B.F."/>
            <person name="Arriagada G."/>
            <person name="Davis B.W."/>
            <person name="Ostrander E.A."/>
            <person name="Goff S.P."/>
            <person name="Metzger M.J."/>
        </authorList>
    </citation>
    <scope>NUCLEOTIDE SEQUENCE</scope>
    <source>
        <strain evidence="3">MELC-2E11</strain>
        <tissue evidence="3">Siphon/mantle</tissue>
    </source>
</reference>
<keyword evidence="4" id="KW-1185">Reference proteome</keyword>
<evidence type="ECO:0000256" key="2">
    <source>
        <dbReference type="SAM" id="SignalP"/>
    </source>
</evidence>
<proteinExistence type="predicted"/>